<sequence>MCKPKLSASSMSNLTGLSSTMLQEVIVEDLIDNVAMTYIGEIASALADGNSGIVDNLEVHTETFDSSINIGTDLALEDEHSSDMNHVPQVLPLDKSAPLFEDLLVSDSDTIDAHVQPSL</sequence>
<keyword evidence="2" id="KW-1185">Reference proteome</keyword>
<evidence type="ECO:0000313" key="2">
    <source>
        <dbReference type="Proteomes" id="UP000823775"/>
    </source>
</evidence>
<proteinExistence type="predicted"/>
<gene>
    <name evidence="1" type="ORF">HAX54_037226</name>
</gene>
<evidence type="ECO:0000313" key="1">
    <source>
        <dbReference type="EMBL" id="MCD9646961.1"/>
    </source>
</evidence>
<reference evidence="1 2" key="1">
    <citation type="journal article" date="2021" name="BMC Genomics">
        <title>Datura genome reveals duplications of psychoactive alkaloid biosynthetic genes and high mutation rate following tissue culture.</title>
        <authorList>
            <person name="Rajewski A."/>
            <person name="Carter-House D."/>
            <person name="Stajich J."/>
            <person name="Litt A."/>
        </authorList>
    </citation>
    <scope>NUCLEOTIDE SEQUENCE [LARGE SCALE GENOMIC DNA]</scope>
    <source>
        <strain evidence="1">AR-01</strain>
    </source>
</reference>
<protein>
    <submittedName>
        <fullName evidence="1">Uncharacterized protein</fullName>
    </submittedName>
</protein>
<dbReference type="Proteomes" id="UP000823775">
    <property type="component" value="Unassembled WGS sequence"/>
</dbReference>
<name>A0ABS8VI49_DATST</name>
<accession>A0ABS8VI49</accession>
<comment type="caution">
    <text evidence="1">The sequence shown here is derived from an EMBL/GenBank/DDBJ whole genome shotgun (WGS) entry which is preliminary data.</text>
</comment>
<organism evidence="1 2">
    <name type="scientific">Datura stramonium</name>
    <name type="common">Jimsonweed</name>
    <name type="synonym">Common thornapple</name>
    <dbReference type="NCBI Taxonomy" id="4076"/>
    <lineage>
        <taxon>Eukaryota</taxon>
        <taxon>Viridiplantae</taxon>
        <taxon>Streptophyta</taxon>
        <taxon>Embryophyta</taxon>
        <taxon>Tracheophyta</taxon>
        <taxon>Spermatophyta</taxon>
        <taxon>Magnoliopsida</taxon>
        <taxon>eudicotyledons</taxon>
        <taxon>Gunneridae</taxon>
        <taxon>Pentapetalae</taxon>
        <taxon>asterids</taxon>
        <taxon>lamiids</taxon>
        <taxon>Solanales</taxon>
        <taxon>Solanaceae</taxon>
        <taxon>Solanoideae</taxon>
        <taxon>Datureae</taxon>
        <taxon>Datura</taxon>
    </lineage>
</organism>
<dbReference type="EMBL" id="JACEIK010004985">
    <property type="protein sequence ID" value="MCD9646961.1"/>
    <property type="molecule type" value="Genomic_DNA"/>
</dbReference>